<dbReference type="SUPFAM" id="SSF54236">
    <property type="entry name" value="Ubiquitin-like"/>
    <property type="match status" value="1"/>
</dbReference>
<dbReference type="InterPro" id="IPR012989">
    <property type="entry name" value="SEP_domain"/>
</dbReference>
<dbReference type="GO" id="GO:0043130">
    <property type="term" value="F:ubiquitin binding"/>
    <property type="evidence" value="ECO:0007669"/>
    <property type="project" value="TreeGrafter"/>
</dbReference>
<feature type="domain" description="SEP" evidence="4">
    <location>
        <begin position="195"/>
        <end position="260"/>
    </location>
</feature>
<dbReference type="GO" id="GO:0061025">
    <property type="term" value="P:membrane fusion"/>
    <property type="evidence" value="ECO:0007669"/>
    <property type="project" value="TreeGrafter"/>
</dbReference>
<evidence type="ECO:0000313" key="6">
    <source>
        <dbReference type="Proteomes" id="UP000275078"/>
    </source>
</evidence>
<dbReference type="InterPro" id="IPR029071">
    <property type="entry name" value="Ubiquitin-like_domsf"/>
</dbReference>
<gene>
    <name evidence="5" type="ORF">BJ508DRAFT_412451</name>
</gene>
<dbReference type="Gene3D" id="1.10.8.10">
    <property type="entry name" value="DNA helicase RuvA subunit, C-terminal domain"/>
    <property type="match status" value="1"/>
</dbReference>
<dbReference type="EMBL" id="ML119657">
    <property type="protein sequence ID" value="RPA84688.1"/>
    <property type="molecule type" value="Genomic_DNA"/>
</dbReference>
<feature type="compositionally biased region" description="Polar residues" evidence="2">
    <location>
        <begin position="155"/>
        <end position="170"/>
    </location>
</feature>
<dbReference type="FunFam" id="3.10.20.90:FF:000179">
    <property type="entry name" value="Plant UBX domain-containing protein 4"/>
    <property type="match status" value="1"/>
</dbReference>
<organism evidence="5 6">
    <name type="scientific">Ascobolus immersus RN42</name>
    <dbReference type="NCBI Taxonomy" id="1160509"/>
    <lineage>
        <taxon>Eukaryota</taxon>
        <taxon>Fungi</taxon>
        <taxon>Dikarya</taxon>
        <taxon>Ascomycota</taxon>
        <taxon>Pezizomycotina</taxon>
        <taxon>Pezizomycetes</taxon>
        <taxon>Pezizales</taxon>
        <taxon>Ascobolaceae</taxon>
        <taxon>Ascobolus</taxon>
    </lineage>
</organism>
<dbReference type="InterPro" id="IPR036241">
    <property type="entry name" value="NSFL1C_SEP_dom_sf"/>
</dbReference>
<dbReference type="PANTHER" id="PTHR23333:SF20">
    <property type="entry name" value="NSFL1 COFACTOR P47"/>
    <property type="match status" value="1"/>
</dbReference>
<dbReference type="CDD" id="cd14273">
    <property type="entry name" value="UBA_TAP-C_like"/>
    <property type="match status" value="1"/>
</dbReference>
<keyword evidence="6" id="KW-1185">Reference proteome</keyword>
<dbReference type="OrthoDB" id="25887at2759"/>
<evidence type="ECO:0000256" key="2">
    <source>
        <dbReference type="SAM" id="MobiDB-lite"/>
    </source>
</evidence>
<dbReference type="Gene3D" id="3.30.420.210">
    <property type="entry name" value="SEP domain"/>
    <property type="match status" value="1"/>
</dbReference>
<dbReference type="Pfam" id="PF00789">
    <property type="entry name" value="UBX"/>
    <property type="match status" value="1"/>
</dbReference>
<feature type="domain" description="UBX" evidence="3">
    <location>
        <begin position="315"/>
        <end position="393"/>
    </location>
</feature>
<evidence type="ECO:0000256" key="1">
    <source>
        <dbReference type="ARBA" id="ARBA00022786"/>
    </source>
</evidence>
<feature type="region of interest" description="Disordered" evidence="2">
    <location>
        <begin position="268"/>
        <end position="297"/>
    </location>
</feature>
<dbReference type="SMART" id="SM00553">
    <property type="entry name" value="SEP"/>
    <property type="match status" value="1"/>
</dbReference>
<keyword evidence="1" id="KW-0833">Ubl conjugation pathway</keyword>
<dbReference type="Pfam" id="PF08059">
    <property type="entry name" value="SEP"/>
    <property type="match status" value="1"/>
</dbReference>
<dbReference type="PANTHER" id="PTHR23333">
    <property type="entry name" value="UBX DOMAIN CONTAINING PROTEIN"/>
    <property type="match status" value="1"/>
</dbReference>
<dbReference type="PROSITE" id="PS50033">
    <property type="entry name" value="UBX"/>
    <property type="match status" value="1"/>
</dbReference>
<accession>A0A3N4IJ04</accession>
<evidence type="ECO:0000313" key="5">
    <source>
        <dbReference type="EMBL" id="RPA84688.1"/>
    </source>
</evidence>
<dbReference type="PROSITE" id="PS51399">
    <property type="entry name" value="SEP"/>
    <property type="match status" value="1"/>
</dbReference>
<dbReference type="FunFam" id="3.30.420.210:FF:000002">
    <property type="entry name" value="UBX domain-containing protein 1"/>
    <property type="match status" value="1"/>
</dbReference>
<dbReference type="GO" id="GO:0005634">
    <property type="term" value="C:nucleus"/>
    <property type="evidence" value="ECO:0007669"/>
    <property type="project" value="TreeGrafter"/>
</dbReference>
<proteinExistence type="predicted"/>
<dbReference type="AlphaFoldDB" id="A0A3N4IJ04"/>
<dbReference type="Pfam" id="PF14555">
    <property type="entry name" value="UBA_4"/>
    <property type="match status" value="1"/>
</dbReference>
<dbReference type="GO" id="GO:0005829">
    <property type="term" value="C:cytosol"/>
    <property type="evidence" value="ECO:0007669"/>
    <property type="project" value="TreeGrafter"/>
</dbReference>
<dbReference type="Gene3D" id="3.10.20.90">
    <property type="entry name" value="Phosphatidylinositol 3-kinase Catalytic Subunit, Chain A, domain 1"/>
    <property type="match status" value="1"/>
</dbReference>
<feature type="region of interest" description="Disordered" evidence="2">
    <location>
        <begin position="47"/>
        <end position="194"/>
    </location>
</feature>
<dbReference type="GO" id="GO:0007030">
    <property type="term" value="P:Golgi organization"/>
    <property type="evidence" value="ECO:0007669"/>
    <property type="project" value="TreeGrafter"/>
</dbReference>
<dbReference type="SMART" id="SM00166">
    <property type="entry name" value="UBX"/>
    <property type="match status" value="1"/>
</dbReference>
<evidence type="ECO:0000259" key="3">
    <source>
        <dbReference type="PROSITE" id="PS50033"/>
    </source>
</evidence>
<dbReference type="GO" id="GO:0031468">
    <property type="term" value="P:nuclear membrane reassembly"/>
    <property type="evidence" value="ECO:0007669"/>
    <property type="project" value="TreeGrafter"/>
</dbReference>
<dbReference type="GO" id="GO:0000045">
    <property type="term" value="P:autophagosome assembly"/>
    <property type="evidence" value="ECO:0007669"/>
    <property type="project" value="TreeGrafter"/>
</dbReference>
<dbReference type="Proteomes" id="UP000275078">
    <property type="component" value="Unassembled WGS sequence"/>
</dbReference>
<dbReference type="InterPro" id="IPR001012">
    <property type="entry name" value="UBX_dom"/>
</dbReference>
<feature type="compositionally biased region" description="Basic and acidic residues" evidence="2">
    <location>
        <begin position="102"/>
        <end position="117"/>
    </location>
</feature>
<dbReference type="SUPFAM" id="SSF46934">
    <property type="entry name" value="UBA-like"/>
    <property type="match status" value="1"/>
</dbReference>
<reference evidence="5 6" key="1">
    <citation type="journal article" date="2018" name="Nat. Ecol. Evol.">
        <title>Pezizomycetes genomes reveal the molecular basis of ectomycorrhizal truffle lifestyle.</title>
        <authorList>
            <person name="Murat C."/>
            <person name="Payen T."/>
            <person name="Noel B."/>
            <person name="Kuo A."/>
            <person name="Morin E."/>
            <person name="Chen J."/>
            <person name="Kohler A."/>
            <person name="Krizsan K."/>
            <person name="Balestrini R."/>
            <person name="Da Silva C."/>
            <person name="Montanini B."/>
            <person name="Hainaut M."/>
            <person name="Levati E."/>
            <person name="Barry K.W."/>
            <person name="Belfiori B."/>
            <person name="Cichocki N."/>
            <person name="Clum A."/>
            <person name="Dockter R.B."/>
            <person name="Fauchery L."/>
            <person name="Guy J."/>
            <person name="Iotti M."/>
            <person name="Le Tacon F."/>
            <person name="Lindquist E.A."/>
            <person name="Lipzen A."/>
            <person name="Malagnac F."/>
            <person name="Mello A."/>
            <person name="Molinier V."/>
            <person name="Miyauchi S."/>
            <person name="Poulain J."/>
            <person name="Riccioni C."/>
            <person name="Rubini A."/>
            <person name="Sitrit Y."/>
            <person name="Splivallo R."/>
            <person name="Traeger S."/>
            <person name="Wang M."/>
            <person name="Zifcakova L."/>
            <person name="Wipf D."/>
            <person name="Zambonelli A."/>
            <person name="Paolocci F."/>
            <person name="Nowrousian M."/>
            <person name="Ottonello S."/>
            <person name="Baldrian P."/>
            <person name="Spatafora J.W."/>
            <person name="Henrissat B."/>
            <person name="Nagy L.G."/>
            <person name="Aury J.M."/>
            <person name="Wincker P."/>
            <person name="Grigoriev I.V."/>
            <person name="Bonfante P."/>
            <person name="Martin F.M."/>
        </authorList>
    </citation>
    <scope>NUCLEOTIDE SEQUENCE [LARGE SCALE GENOMIC DNA]</scope>
    <source>
        <strain evidence="5 6">RN42</strain>
    </source>
</reference>
<dbReference type="SUPFAM" id="SSF102848">
    <property type="entry name" value="NSFL1 (p97 ATPase) cofactor p47, SEP domain"/>
    <property type="match status" value="1"/>
</dbReference>
<dbReference type="InterPro" id="IPR009060">
    <property type="entry name" value="UBA-like_sf"/>
</dbReference>
<sequence>MSDNTNVDNTTKLHGFQEITGLPEAQAKALLEAADWNLETATELFFSQNDMDIDDSHIPDESDDEEESGPSSKAQPQEEAGPKRGSGKVVPGQSKFQSFGDIRAKAESEDEEEKKQDMFAGGEKSGIAVQNPDPIKRIFQKAAQPSDWSDDEDSAPQQQQSSRFTGSGRTLGSEDAPSAPVAPTQPRRQAPQEEVVQRELIFWKDGFSVGDGPLLRYDDPANKEVLALIESGRAPAALLNVAYGQKAEVSLTKRMDENYQPPKKQWKAFEGRGNRLGSPTPGVASSSTQPPAAAAPAPVAATAAPTPVAQVEVDSAAPTTTLQIRLGDGTRLRSRFNHSHTVGDLYQFVNAASRESTQREYVLQTAFPDIKDLTDKSKTLKDEGLLQSTVIQRWK</sequence>
<dbReference type="CDD" id="cd01770">
    <property type="entry name" value="UBX_UBXN2"/>
    <property type="match status" value="1"/>
</dbReference>
<dbReference type="STRING" id="1160509.A0A3N4IJ04"/>
<dbReference type="GO" id="GO:0043161">
    <property type="term" value="P:proteasome-mediated ubiquitin-dependent protein catabolic process"/>
    <property type="evidence" value="ECO:0007669"/>
    <property type="project" value="TreeGrafter"/>
</dbReference>
<feature type="compositionally biased region" description="Low complexity" evidence="2">
    <location>
        <begin position="283"/>
        <end position="297"/>
    </location>
</feature>
<evidence type="ECO:0000259" key="4">
    <source>
        <dbReference type="PROSITE" id="PS51399"/>
    </source>
</evidence>
<name>A0A3N4IJ04_ASCIM</name>
<protein>
    <submittedName>
        <fullName evidence="5">SEP-domain-containing protein</fullName>
    </submittedName>
</protein>